<dbReference type="EMBL" id="KV750989">
    <property type="protein sequence ID" value="OCL02192.1"/>
    <property type="molecule type" value="Genomic_DNA"/>
</dbReference>
<keyword evidence="2" id="KW-1185">Reference proteome</keyword>
<dbReference type="Proteomes" id="UP000250140">
    <property type="component" value="Unassembled WGS sequence"/>
</dbReference>
<protein>
    <submittedName>
        <fullName evidence="1">Uncharacterized protein</fullName>
    </submittedName>
</protein>
<proteinExistence type="predicted"/>
<dbReference type="PANTHER" id="PTHR33112:SF9">
    <property type="entry name" value="HETEROKARYON INCOMPATIBILITY DOMAIN-CONTAINING PROTEIN"/>
    <property type="match status" value="1"/>
</dbReference>
<accession>A0A8E2JM59</accession>
<feature type="non-terminal residue" evidence="1">
    <location>
        <position position="1"/>
    </location>
</feature>
<dbReference type="PANTHER" id="PTHR33112">
    <property type="entry name" value="DOMAIN PROTEIN, PUTATIVE-RELATED"/>
    <property type="match status" value="1"/>
</dbReference>
<sequence length="80" mass="9056">WHRLIVGYSAMCPTYPADKLPAFSGLAQLFRRHRPATASYLAGLWSDNLPADLVWYNPQYPDSVPCSERAPSWSWACRDG</sequence>
<feature type="non-terminal residue" evidence="1">
    <location>
        <position position="80"/>
    </location>
</feature>
<dbReference type="AlphaFoldDB" id="A0A8E2JM59"/>
<evidence type="ECO:0000313" key="1">
    <source>
        <dbReference type="EMBL" id="OCL02192.1"/>
    </source>
</evidence>
<evidence type="ECO:0000313" key="2">
    <source>
        <dbReference type="Proteomes" id="UP000250140"/>
    </source>
</evidence>
<name>A0A8E2JM59_9PEZI</name>
<organism evidence="1 2">
    <name type="scientific">Glonium stellatum</name>
    <dbReference type="NCBI Taxonomy" id="574774"/>
    <lineage>
        <taxon>Eukaryota</taxon>
        <taxon>Fungi</taxon>
        <taxon>Dikarya</taxon>
        <taxon>Ascomycota</taxon>
        <taxon>Pezizomycotina</taxon>
        <taxon>Dothideomycetes</taxon>
        <taxon>Pleosporomycetidae</taxon>
        <taxon>Gloniales</taxon>
        <taxon>Gloniaceae</taxon>
        <taxon>Glonium</taxon>
    </lineage>
</organism>
<reference evidence="1 2" key="1">
    <citation type="journal article" date="2016" name="Nat. Commun.">
        <title>Ectomycorrhizal ecology is imprinted in the genome of the dominant symbiotic fungus Cenococcum geophilum.</title>
        <authorList>
            <consortium name="DOE Joint Genome Institute"/>
            <person name="Peter M."/>
            <person name="Kohler A."/>
            <person name="Ohm R.A."/>
            <person name="Kuo A."/>
            <person name="Krutzmann J."/>
            <person name="Morin E."/>
            <person name="Arend M."/>
            <person name="Barry K.W."/>
            <person name="Binder M."/>
            <person name="Choi C."/>
            <person name="Clum A."/>
            <person name="Copeland A."/>
            <person name="Grisel N."/>
            <person name="Haridas S."/>
            <person name="Kipfer T."/>
            <person name="LaButti K."/>
            <person name="Lindquist E."/>
            <person name="Lipzen A."/>
            <person name="Maire R."/>
            <person name="Meier B."/>
            <person name="Mihaltcheva S."/>
            <person name="Molinier V."/>
            <person name="Murat C."/>
            <person name="Poggeler S."/>
            <person name="Quandt C.A."/>
            <person name="Sperisen C."/>
            <person name="Tritt A."/>
            <person name="Tisserant E."/>
            <person name="Crous P.W."/>
            <person name="Henrissat B."/>
            <person name="Nehls U."/>
            <person name="Egli S."/>
            <person name="Spatafora J.W."/>
            <person name="Grigoriev I.V."/>
            <person name="Martin F.M."/>
        </authorList>
    </citation>
    <scope>NUCLEOTIDE SEQUENCE [LARGE SCALE GENOMIC DNA]</scope>
    <source>
        <strain evidence="1 2">CBS 207.34</strain>
    </source>
</reference>
<dbReference type="OrthoDB" id="5362512at2759"/>
<gene>
    <name evidence="1" type="ORF">AOQ84DRAFT_272911</name>
</gene>